<dbReference type="EMBL" id="CP126656">
    <property type="protein sequence ID" value="WJZ95144.1"/>
    <property type="molecule type" value="Genomic_DNA"/>
</dbReference>
<accession>A0ABY9CJ88</accession>
<evidence type="ECO:0000313" key="2">
    <source>
        <dbReference type="Proteomes" id="UP001227230"/>
    </source>
</evidence>
<reference evidence="1 2" key="1">
    <citation type="journal article" date="2023" name="Hortic Res">
        <title>The complete reference genome for grapevine (Vitis vinifera L.) genetics and breeding.</title>
        <authorList>
            <person name="Shi X."/>
            <person name="Cao S."/>
            <person name="Wang X."/>
            <person name="Huang S."/>
            <person name="Wang Y."/>
            <person name="Liu Z."/>
            <person name="Liu W."/>
            <person name="Leng X."/>
            <person name="Peng Y."/>
            <person name="Wang N."/>
            <person name="Wang Y."/>
            <person name="Ma Z."/>
            <person name="Xu X."/>
            <person name="Zhang F."/>
            <person name="Xue H."/>
            <person name="Zhong H."/>
            <person name="Wang Y."/>
            <person name="Zhang K."/>
            <person name="Velt A."/>
            <person name="Avia K."/>
            <person name="Holtgrawe D."/>
            <person name="Grimplet J."/>
            <person name="Matus J.T."/>
            <person name="Ware D."/>
            <person name="Wu X."/>
            <person name="Wang H."/>
            <person name="Liu C."/>
            <person name="Fang Y."/>
            <person name="Rustenholz C."/>
            <person name="Cheng Z."/>
            <person name="Xiao H."/>
            <person name="Zhou Y."/>
        </authorList>
    </citation>
    <scope>NUCLEOTIDE SEQUENCE [LARGE SCALE GENOMIC DNA]</scope>
    <source>
        <strain evidence="2">cv. Pinot noir / PN40024</strain>
        <tissue evidence="1">Leaf</tissue>
    </source>
</reference>
<dbReference type="Proteomes" id="UP001227230">
    <property type="component" value="Chromosome 9"/>
</dbReference>
<gene>
    <name evidence="1" type="ORF">VitviT2T_013934</name>
</gene>
<proteinExistence type="predicted"/>
<name>A0ABY9CJ88_VITVI</name>
<protein>
    <submittedName>
        <fullName evidence="1">Uncharacterized protein</fullName>
    </submittedName>
</protein>
<evidence type="ECO:0000313" key="1">
    <source>
        <dbReference type="EMBL" id="WJZ95144.1"/>
    </source>
</evidence>
<organism evidence="1 2">
    <name type="scientific">Vitis vinifera</name>
    <name type="common">Grape</name>
    <dbReference type="NCBI Taxonomy" id="29760"/>
    <lineage>
        <taxon>Eukaryota</taxon>
        <taxon>Viridiplantae</taxon>
        <taxon>Streptophyta</taxon>
        <taxon>Embryophyta</taxon>
        <taxon>Tracheophyta</taxon>
        <taxon>Spermatophyta</taxon>
        <taxon>Magnoliopsida</taxon>
        <taxon>eudicotyledons</taxon>
        <taxon>Gunneridae</taxon>
        <taxon>Pentapetalae</taxon>
        <taxon>rosids</taxon>
        <taxon>Vitales</taxon>
        <taxon>Vitaceae</taxon>
        <taxon>Viteae</taxon>
        <taxon>Vitis</taxon>
    </lineage>
</organism>
<keyword evidence="2" id="KW-1185">Reference proteome</keyword>
<sequence>MRPNSGFPHRPPTEVPTRAIVLRSSIARDKPVLTPSSIRSVQTKISLSPKVLPERLTSRLPVNTLMSHSHVQSTPKELFEDASEELHLTRTKDAIRFEKIPIINLNV</sequence>